<proteinExistence type="predicted"/>
<dbReference type="RefSeq" id="WP_154386813.1">
    <property type="nucleotide sequence ID" value="NZ_JACJHY010000027.1"/>
</dbReference>
<accession>A0ABR6CCV7</accession>
<comment type="caution">
    <text evidence="1">The sequence shown here is derived from an EMBL/GenBank/DDBJ whole genome shotgun (WGS) entry which is preliminary data.</text>
</comment>
<evidence type="ECO:0000313" key="2">
    <source>
        <dbReference type="Proteomes" id="UP000587524"/>
    </source>
</evidence>
<dbReference type="Proteomes" id="UP000587524">
    <property type="component" value="Unassembled WGS sequence"/>
</dbReference>
<dbReference type="EMBL" id="JACJHZ010000027">
    <property type="protein sequence ID" value="MBA9022863.1"/>
    <property type="molecule type" value="Genomic_DNA"/>
</dbReference>
<evidence type="ECO:0000313" key="1">
    <source>
        <dbReference type="EMBL" id="MBA9022863.1"/>
    </source>
</evidence>
<protein>
    <recommendedName>
        <fullName evidence="3">Chlorophyllide reductase</fullName>
    </recommendedName>
</protein>
<evidence type="ECO:0008006" key="3">
    <source>
        <dbReference type="Google" id="ProtNLM"/>
    </source>
</evidence>
<keyword evidence="2" id="KW-1185">Reference proteome</keyword>
<reference evidence="1 2" key="1">
    <citation type="submission" date="2020-08" db="EMBL/GenBank/DDBJ databases">
        <title>Genomic Encyclopedia of Type Strains, Phase IV (KMG-IV): sequencing the most valuable type-strain genomes for metagenomic binning, comparative biology and taxonomic classification.</title>
        <authorList>
            <person name="Goeker M."/>
        </authorList>
    </citation>
    <scope>NUCLEOTIDE SEQUENCE [LARGE SCALE GENOMIC DNA]</scope>
    <source>
        <strain evidence="1 2">DSM 17455</strain>
    </source>
</reference>
<gene>
    <name evidence="1" type="ORF">HNQ97_004882</name>
</gene>
<organism evidence="1 2">
    <name type="scientific">Aminobacter ciceronei</name>
    <dbReference type="NCBI Taxonomy" id="150723"/>
    <lineage>
        <taxon>Bacteria</taxon>
        <taxon>Pseudomonadati</taxon>
        <taxon>Pseudomonadota</taxon>
        <taxon>Alphaproteobacteria</taxon>
        <taxon>Hyphomicrobiales</taxon>
        <taxon>Phyllobacteriaceae</taxon>
        <taxon>Aminobacter</taxon>
    </lineage>
</organism>
<sequence length="168" mass="17503">MVHVWTTSLFPLPESKYNPKKLSFDNDLLLSINVTANIGDPALSRRLAKLAISLVTCVVAIPAASPSTATPSTSRGLISVAQVMQMLEKAPTDRTAQQVLAAYLAGVGEAAGAVVSMGNATCRTSLRVNAGSVRQALKAAAAGQDTAETPATPLIVKDMLDRAGCKRQ</sequence>
<name>A0ABR6CCV7_9HYPH</name>